<sequence>MRLPLPAPVSTSVVPVPLRPIAAWLSPSIFLPVTIGSPQLFREVKNYLCFV</sequence>
<proteinExistence type="predicted"/>
<dbReference type="Proteomes" id="UP000318014">
    <property type="component" value="Genome"/>
</dbReference>
<accession>A0A345Z0N5</accession>
<evidence type="ECO:0000313" key="1">
    <source>
        <dbReference type="EMBL" id="AXK50156.1"/>
    </source>
</evidence>
<dbReference type="EMBL" id="MF661791">
    <property type="protein sequence ID" value="AXK50156.1"/>
    <property type="molecule type" value="Genomic_DNA"/>
</dbReference>
<protein>
    <submittedName>
        <fullName evidence="1">Uncharacterized protein</fullName>
    </submittedName>
</protein>
<evidence type="ECO:0000313" key="2">
    <source>
        <dbReference type="Proteomes" id="UP000318014"/>
    </source>
</evidence>
<name>A0A345Z0N5_9POXV</name>
<reference evidence="1 2" key="1">
    <citation type="journal article" date="2017" name="Sci. Rep.">
        <title>Molecular and microscopic characterization of a novel Eastern grey kangaroopox virus genome directly from a clinical sample.</title>
        <authorList>
            <person name="Sarker S."/>
            <person name="Roberts H.K."/>
            <person name="Tidd N."/>
            <person name="Ault S."/>
            <person name="Ladmore G."/>
            <person name="Peters A."/>
            <person name="Forwood J.K."/>
            <person name="Helbig K."/>
            <person name="Raidal S.R."/>
        </authorList>
    </citation>
    <scope>NUCLEOTIDE SEQUENCE [LARGE SCALE GENOMIC DNA]</scope>
    <source>
        <strain evidence="1 2">NSW</strain>
    </source>
</reference>
<gene>
    <name evidence="1" type="ORF">EKPV-NSW-ORF014</name>
</gene>
<organism evidence="1 2">
    <name type="scientific">Eastern grey kangaroopox virus</name>
    <dbReference type="NCBI Taxonomy" id="2042482"/>
    <lineage>
        <taxon>Viruses</taxon>
        <taxon>Varidnaviria</taxon>
        <taxon>Bamfordvirae</taxon>
        <taxon>Nucleocytoviricota</taxon>
        <taxon>Pokkesviricetes</taxon>
        <taxon>Chitovirales</taxon>
        <taxon>Poxviridae</taxon>
        <taxon>Chordopoxvirinae</taxon>
        <taxon>Macropopoxvirus</taxon>
        <taxon>Macropopoxvirus mgiganteuspox</taxon>
        <taxon>Eastern kangaroopox virus</taxon>
    </lineage>
</organism>